<evidence type="ECO:0000313" key="2">
    <source>
        <dbReference type="Proteomes" id="UP000267128"/>
    </source>
</evidence>
<dbReference type="OrthoDB" id="9803287at2"/>
<dbReference type="Pfam" id="PF13279">
    <property type="entry name" value="4HBT_2"/>
    <property type="match status" value="1"/>
</dbReference>
<sequence>MPLNVPSFDQVLETAHALTLVVPPEFEDLNGHMNIRHYVATHDEAAVALFNEIGFDPAYVKDRSRYFFDLEHHLGYHSEVFIGDEISVYLRFVGRTHKVIHYVAFVVDHRTRLVANTMEVATAHVDLATRRTVPFANEDVRQLDRLIAAHQELDWAVPLSGSMNLSRPVSP</sequence>
<dbReference type="EMBL" id="RJSE01000007">
    <property type="protein sequence ID" value="RNL62769.1"/>
    <property type="molecule type" value="Genomic_DNA"/>
</dbReference>
<name>A0A3N0CHL6_9ACTN</name>
<dbReference type="AlphaFoldDB" id="A0A3N0CHL6"/>
<evidence type="ECO:0000313" key="1">
    <source>
        <dbReference type="EMBL" id="RNL62769.1"/>
    </source>
</evidence>
<dbReference type="SUPFAM" id="SSF54637">
    <property type="entry name" value="Thioesterase/thiol ester dehydrase-isomerase"/>
    <property type="match status" value="1"/>
</dbReference>
<gene>
    <name evidence="1" type="ORF">EFK50_13560</name>
</gene>
<dbReference type="Proteomes" id="UP000267128">
    <property type="component" value="Unassembled WGS sequence"/>
</dbReference>
<reference evidence="1 2" key="1">
    <citation type="submission" date="2018-11" db="EMBL/GenBank/DDBJ databases">
        <authorList>
            <person name="Li F."/>
        </authorList>
    </citation>
    <scope>NUCLEOTIDE SEQUENCE [LARGE SCALE GENOMIC DNA]</scope>
    <source>
        <strain evidence="1 2">Gsoil 097</strain>
    </source>
</reference>
<organism evidence="1 2">
    <name type="scientific">Nocardioides marmoriginsengisoli</name>
    <dbReference type="NCBI Taxonomy" id="661483"/>
    <lineage>
        <taxon>Bacteria</taxon>
        <taxon>Bacillati</taxon>
        <taxon>Actinomycetota</taxon>
        <taxon>Actinomycetes</taxon>
        <taxon>Propionibacteriales</taxon>
        <taxon>Nocardioidaceae</taxon>
        <taxon>Nocardioides</taxon>
    </lineage>
</organism>
<protein>
    <submittedName>
        <fullName evidence="1">Thioesterase</fullName>
    </submittedName>
</protein>
<keyword evidence="2" id="KW-1185">Reference proteome</keyword>
<dbReference type="Gene3D" id="3.10.129.10">
    <property type="entry name" value="Hotdog Thioesterase"/>
    <property type="match status" value="1"/>
</dbReference>
<accession>A0A3N0CHL6</accession>
<dbReference type="RefSeq" id="WP_123228063.1">
    <property type="nucleotide sequence ID" value="NZ_RJSE01000007.1"/>
</dbReference>
<dbReference type="InterPro" id="IPR029069">
    <property type="entry name" value="HotDog_dom_sf"/>
</dbReference>
<comment type="caution">
    <text evidence="1">The sequence shown here is derived from an EMBL/GenBank/DDBJ whole genome shotgun (WGS) entry which is preliminary data.</text>
</comment>
<dbReference type="CDD" id="cd00586">
    <property type="entry name" value="4HBT"/>
    <property type="match status" value="1"/>
</dbReference>
<proteinExistence type="predicted"/>